<sequence length="47" mass="4905">MMKKNKVTVYVGSLAVGVVLGLLMKNLAIGLSLGVVLGIAYASRLDK</sequence>
<accession>A0ABS3HT20</accession>
<protein>
    <recommendedName>
        <fullName evidence="2">Glycine zipper-like domain-containing protein</fullName>
    </recommendedName>
</protein>
<keyword evidence="1" id="KW-1133">Transmembrane helix</keyword>
<dbReference type="EMBL" id="JAFLVX010000018">
    <property type="protein sequence ID" value="MBO0476896.1"/>
    <property type="molecule type" value="Genomic_DNA"/>
</dbReference>
<organism evidence="3 4">
    <name type="scientific">Candidatus Vagococcus giribetii</name>
    <dbReference type="NCBI Taxonomy" id="2230876"/>
    <lineage>
        <taxon>Bacteria</taxon>
        <taxon>Bacillati</taxon>
        <taxon>Bacillota</taxon>
        <taxon>Bacilli</taxon>
        <taxon>Lactobacillales</taxon>
        <taxon>Enterococcaceae</taxon>
        <taxon>Vagococcus</taxon>
    </lineage>
</organism>
<reference evidence="3 4" key="1">
    <citation type="submission" date="2021-03" db="EMBL/GenBank/DDBJ databases">
        <title>Enterococcal diversity collection.</title>
        <authorList>
            <person name="Gilmore M.S."/>
            <person name="Schwartzman J."/>
            <person name="Van Tyne D."/>
            <person name="Martin M."/>
            <person name="Earl A.M."/>
            <person name="Manson A.L."/>
            <person name="Straub T."/>
            <person name="Salamzade R."/>
            <person name="Saavedra J."/>
            <person name="Lebreton F."/>
            <person name="Prichula J."/>
            <person name="Schaufler K."/>
            <person name="Gaca A."/>
            <person name="Sgardioli B."/>
            <person name="Wagenaar J."/>
            <person name="Strong T."/>
        </authorList>
    </citation>
    <scope>NUCLEOTIDE SEQUENCE [LARGE SCALE GENOMIC DNA]</scope>
    <source>
        <strain evidence="3 4">DIV0080</strain>
    </source>
</reference>
<evidence type="ECO:0000313" key="3">
    <source>
        <dbReference type="EMBL" id="MBO0476896.1"/>
    </source>
</evidence>
<keyword evidence="1" id="KW-0812">Transmembrane</keyword>
<evidence type="ECO:0000259" key="2">
    <source>
        <dbReference type="Pfam" id="PF26273"/>
    </source>
</evidence>
<evidence type="ECO:0000256" key="1">
    <source>
        <dbReference type="SAM" id="Phobius"/>
    </source>
</evidence>
<dbReference type="Pfam" id="PF26273">
    <property type="entry name" value="Gly_zipper"/>
    <property type="match status" value="1"/>
</dbReference>
<proteinExistence type="predicted"/>
<name>A0ABS3HT20_9ENTE</name>
<dbReference type="InterPro" id="IPR058598">
    <property type="entry name" value="Gly_zipper-like_dom"/>
</dbReference>
<evidence type="ECO:0000313" key="4">
    <source>
        <dbReference type="Proteomes" id="UP000664857"/>
    </source>
</evidence>
<dbReference type="RefSeq" id="WP_206966528.1">
    <property type="nucleotide sequence ID" value="NZ_JAFLVX010000018.1"/>
</dbReference>
<comment type="caution">
    <text evidence="3">The sequence shown here is derived from an EMBL/GenBank/DDBJ whole genome shotgun (WGS) entry which is preliminary data.</text>
</comment>
<gene>
    <name evidence="3" type="ORF">DOK76_07425</name>
</gene>
<feature type="transmembrane region" description="Helical" evidence="1">
    <location>
        <begin position="29"/>
        <end position="45"/>
    </location>
</feature>
<feature type="domain" description="Glycine zipper-like" evidence="2">
    <location>
        <begin position="13"/>
        <end position="40"/>
    </location>
</feature>
<keyword evidence="4" id="KW-1185">Reference proteome</keyword>
<feature type="transmembrane region" description="Helical" evidence="1">
    <location>
        <begin position="7"/>
        <end position="23"/>
    </location>
</feature>
<keyword evidence="1" id="KW-0472">Membrane</keyword>
<dbReference type="Proteomes" id="UP000664857">
    <property type="component" value="Unassembled WGS sequence"/>
</dbReference>